<evidence type="ECO:0000313" key="4">
    <source>
        <dbReference type="EMBL" id="SCV70573.1"/>
    </source>
</evidence>
<feature type="region of interest" description="Disordered" evidence="2">
    <location>
        <begin position="43"/>
        <end position="72"/>
    </location>
</feature>
<feature type="domain" description="C3H1-type" evidence="3">
    <location>
        <begin position="1037"/>
        <end position="1064"/>
    </location>
</feature>
<evidence type="ECO:0000256" key="1">
    <source>
        <dbReference type="PROSITE-ProRule" id="PRU00723"/>
    </source>
</evidence>
<dbReference type="AlphaFoldDB" id="A0A238FF00"/>
<sequence length="1064" mass="114227">MNSTDVAAYIDLDTFPSSGDEEDGGLPIVAEQKQPIASTSYLPMEHDEGSTTMTPFNEGTIDSTPDLETSSVGSDLPALLSAFRKSAPDAASLTMMLGGDDTDGSDGMGGMMAVDANVSAPNPEGESTRNGLDRLSPEVVVSSDDEAEVEQEDADEDEDKDEELVQSVDPLTLAGSSTLPVEMETDVASINPALIAESLVTPTSTLASVARSAPATVVKKNKSETTTTTTMKTAASIPTTSFSTTSKPKSAIAQGKAPATSSTTAKPAKSAASKSKSPSAAASSFDASSAANGSTAVALTENQVWIKMYDSQLCDILAHLHTTKTPLVLASRLAKGLSHFSFGDGSPQVSPWGDQSVIPPSDRLAILTQMLQNGTKEFWRAFAAAPGDEGIKTIKVWLWGASLSCASAAKKGEDRPEVDPSKGKGKELEGTLVPILKVSLWIQTSCVRIAKEAHGRSSRPSFAISTLQCTGLARTADFGLRFNMRREQGHALKLTSTLLMFPIPILLTIMTVQALDKLPLTINHLKTYELGKRVRRVDRGSKNKEAVKLARELVNKWQELASSIADSKDEASSKKAASAPTKRKTPDSSSDAAVKKLKTVTSGKVAGAETKKPITGTAAAATTKKAAPTAATAVPIKKAPVVANPLQKMLAQMKFDKKRTSEPAPSSTTASTSLTFAGTSAVTIPSADKTTELRSTLNPLKLKNKKTVHWPLNDVDLKHIRIIENCFDGQRQRKGLGDAEGDGAEYEEGGFDSLVRDMNEREGAVMTQGAVMEEEVVWYEPLSRFYDCAVIDVPDTADFTSYHTIFESEEAVRQAQREMGRPEYLFDESNPEAQMESPAEPQLDVSADEDDTETKEMTLSSEMTSDPFVMQAIANAQALNTPTQGYLQEDQLQSLLGNLVSMQEQHHHQQQQQQHLHHAHAGPSTGLEQTGVFDEQALAKLRAFDPAVIQSIVNQHPQELGMLANELSQRATFPVQLEPPPSLPHSMLAWQQQQSLVPPTPQLTISDQYNGYVPPAASSIDSQASKMKGKKGGKGAKGKVTKCRFFNTPRGCDMGTKCRFKHEF</sequence>
<protein>
    <submittedName>
        <fullName evidence="4">BQ2448_3335 protein</fullName>
    </submittedName>
</protein>
<accession>A0A238FF00</accession>
<feature type="region of interest" description="Disordered" evidence="2">
    <location>
        <begin position="207"/>
        <end position="286"/>
    </location>
</feature>
<dbReference type="OrthoDB" id="6159439at2759"/>
<dbReference type="PROSITE" id="PS50103">
    <property type="entry name" value="ZF_C3H1"/>
    <property type="match status" value="1"/>
</dbReference>
<evidence type="ECO:0000259" key="3">
    <source>
        <dbReference type="PROSITE" id="PS50103"/>
    </source>
</evidence>
<feature type="region of interest" description="Disordered" evidence="2">
    <location>
        <begin position="828"/>
        <end position="854"/>
    </location>
</feature>
<evidence type="ECO:0000313" key="5">
    <source>
        <dbReference type="Proteomes" id="UP000198372"/>
    </source>
</evidence>
<reference evidence="5" key="1">
    <citation type="submission" date="2016-09" db="EMBL/GenBank/DDBJ databases">
        <authorList>
            <person name="Jeantristanb JTB J.-T."/>
            <person name="Ricardo R."/>
        </authorList>
    </citation>
    <scope>NUCLEOTIDE SEQUENCE [LARGE SCALE GENOMIC DNA]</scope>
</reference>
<feature type="compositionally biased region" description="Acidic residues" evidence="2">
    <location>
        <begin position="143"/>
        <end position="164"/>
    </location>
</feature>
<dbReference type="SUPFAM" id="SSF47676">
    <property type="entry name" value="Conserved domain common to transcription factors TFIIS, elongin A, CRSP70"/>
    <property type="match status" value="1"/>
</dbReference>
<feature type="compositionally biased region" description="Polar residues" evidence="2">
    <location>
        <begin position="50"/>
        <end position="72"/>
    </location>
</feature>
<name>A0A238FF00_9BASI</name>
<dbReference type="InterPro" id="IPR000571">
    <property type="entry name" value="Znf_CCCH"/>
</dbReference>
<proteinExistence type="predicted"/>
<feature type="compositionally biased region" description="Low complexity" evidence="2">
    <location>
        <begin position="224"/>
        <end position="286"/>
    </location>
</feature>
<organism evidence="4 5">
    <name type="scientific">Microbotryum intermedium</name>
    <dbReference type="NCBI Taxonomy" id="269621"/>
    <lineage>
        <taxon>Eukaryota</taxon>
        <taxon>Fungi</taxon>
        <taxon>Dikarya</taxon>
        <taxon>Basidiomycota</taxon>
        <taxon>Pucciniomycotina</taxon>
        <taxon>Microbotryomycetes</taxon>
        <taxon>Microbotryales</taxon>
        <taxon>Microbotryaceae</taxon>
        <taxon>Microbotryum</taxon>
    </lineage>
</organism>
<dbReference type="InterPro" id="IPR017923">
    <property type="entry name" value="TFIIS_N"/>
</dbReference>
<dbReference type="Pfam" id="PF08711">
    <property type="entry name" value="Med26"/>
    <property type="match status" value="1"/>
</dbReference>
<dbReference type="InterPro" id="IPR035441">
    <property type="entry name" value="TFIIS/LEDGF_dom_sf"/>
</dbReference>
<keyword evidence="1" id="KW-0863">Zinc-finger</keyword>
<gene>
    <name evidence="4" type="ORF">BQ2448_3335</name>
</gene>
<feature type="region of interest" description="Disordered" evidence="2">
    <location>
        <begin position="115"/>
        <end position="179"/>
    </location>
</feature>
<evidence type="ECO:0000256" key="2">
    <source>
        <dbReference type="SAM" id="MobiDB-lite"/>
    </source>
</evidence>
<keyword evidence="1" id="KW-0862">Zinc</keyword>
<feature type="region of interest" description="Disordered" evidence="2">
    <location>
        <begin position="568"/>
        <end position="595"/>
    </location>
</feature>
<keyword evidence="1" id="KW-0479">Metal-binding</keyword>
<feature type="zinc finger region" description="C3H1-type" evidence="1">
    <location>
        <begin position="1037"/>
        <end position="1064"/>
    </location>
</feature>
<dbReference type="Gene3D" id="1.20.930.10">
    <property type="entry name" value="Conserved domain common to transcription factors TFIIS, elongin A, CRSP70"/>
    <property type="match status" value="1"/>
</dbReference>
<dbReference type="EMBL" id="FMSP01000006">
    <property type="protein sequence ID" value="SCV70573.1"/>
    <property type="molecule type" value="Genomic_DNA"/>
</dbReference>
<dbReference type="STRING" id="269621.A0A238FF00"/>
<keyword evidence="5" id="KW-1185">Reference proteome</keyword>
<dbReference type="GO" id="GO:0008270">
    <property type="term" value="F:zinc ion binding"/>
    <property type="evidence" value="ECO:0007669"/>
    <property type="project" value="UniProtKB-KW"/>
</dbReference>
<dbReference type="Proteomes" id="UP000198372">
    <property type="component" value="Unassembled WGS sequence"/>
</dbReference>
<feature type="region of interest" description="Disordered" evidence="2">
    <location>
        <begin position="902"/>
        <end position="927"/>
    </location>
</feature>